<proteinExistence type="inferred from homology"/>
<dbReference type="Pfam" id="PF24883">
    <property type="entry name" value="NPHP3_N"/>
    <property type="match status" value="1"/>
</dbReference>
<dbReference type="Pfam" id="PF00023">
    <property type="entry name" value="Ank"/>
    <property type="match status" value="1"/>
</dbReference>
<evidence type="ECO:0000256" key="2">
    <source>
        <dbReference type="ARBA" id="ARBA00022737"/>
    </source>
</evidence>
<evidence type="ECO:0008006" key="10">
    <source>
        <dbReference type="Google" id="ProtNLM"/>
    </source>
</evidence>
<dbReference type="InterPro" id="IPR029058">
    <property type="entry name" value="AB_hydrolase_fold"/>
</dbReference>
<evidence type="ECO:0000256" key="4">
    <source>
        <dbReference type="SAM" id="MobiDB-lite"/>
    </source>
</evidence>
<evidence type="ECO:0000256" key="1">
    <source>
        <dbReference type="ARBA" id="ARBA00005964"/>
    </source>
</evidence>
<dbReference type="InterPro" id="IPR002018">
    <property type="entry name" value="CarbesteraseB"/>
</dbReference>
<dbReference type="Gene3D" id="3.40.50.300">
    <property type="entry name" value="P-loop containing nucleotide triphosphate hydrolases"/>
    <property type="match status" value="1"/>
</dbReference>
<dbReference type="Proteomes" id="UP001465668">
    <property type="component" value="Unassembled WGS sequence"/>
</dbReference>
<dbReference type="SMART" id="SM00248">
    <property type="entry name" value="ANK"/>
    <property type="match status" value="8"/>
</dbReference>
<gene>
    <name evidence="8" type="ORF">SCAR479_09295</name>
</gene>
<evidence type="ECO:0000256" key="3">
    <source>
        <dbReference type="ARBA" id="ARBA00022801"/>
    </source>
</evidence>
<feature type="domain" description="Nephrocystin 3-like N-terminal" evidence="7">
    <location>
        <begin position="925"/>
        <end position="1099"/>
    </location>
</feature>
<feature type="compositionally biased region" description="Basic and acidic residues" evidence="4">
    <location>
        <begin position="576"/>
        <end position="585"/>
    </location>
</feature>
<organism evidence="8 9">
    <name type="scientific">Seiridium cardinale</name>
    <dbReference type="NCBI Taxonomy" id="138064"/>
    <lineage>
        <taxon>Eukaryota</taxon>
        <taxon>Fungi</taxon>
        <taxon>Dikarya</taxon>
        <taxon>Ascomycota</taxon>
        <taxon>Pezizomycotina</taxon>
        <taxon>Sordariomycetes</taxon>
        <taxon>Xylariomycetidae</taxon>
        <taxon>Amphisphaeriales</taxon>
        <taxon>Sporocadaceae</taxon>
        <taxon>Seiridium</taxon>
    </lineage>
</organism>
<dbReference type="PANTHER" id="PTHR43918">
    <property type="entry name" value="ACETYLCHOLINESTERASE"/>
    <property type="match status" value="1"/>
</dbReference>
<keyword evidence="5" id="KW-0732">Signal</keyword>
<dbReference type="SUPFAM" id="SSF48403">
    <property type="entry name" value="Ankyrin repeat"/>
    <property type="match status" value="2"/>
</dbReference>
<dbReference type="InterPro" id="IPR002110">
    <property type="entry name" value="Ankyrin_rpt"/>
</dbReference>
<feature type="region of interest" description="Disordered" evidence="4">
    <location>
        <begin position="865"/>
        <end position="893"/>
    </location>
</feature>
<evidence type="ECO:0000256" key="5">
    <source>
        <dbReference type="SAM" id="SignalP"/>
    </source>
</evidence>
<comment type="similarity">
    <text evidence="1">Belongs to the type-B carboxylesterase/lipase family.</text>
</comment>
<dbReference type="Pfam" id="PF00135">
    <property type="entry name" value="COesterase"/>
    <property type="match status" value="1"/>
</dbReference>
<sequence>MRLRIVNIVFGLLLVPIALALPSASQTFFSRTSARWVVGQSVNTTSGSVIGHPASNNTEVSEYLGIPYAQPPVDNLRWQPPVAYTGTAPINGSAFVSKLLSRAVDARGIVALITSKGYACMQAHPSLQAEHSLGIYYNLTRAGYYITPDVLLPDTPQSEDCLTLNVWTQPQTGEGSKAVLVWIHGGSFTGGSSSEVWFNGQSIAGEQDIVLVSINYRLNIFGFPGNPLSELNLGIMDQRMALEWIRDNIAQFGGDPNRIVMFGQSAGAASIDIHSYAYADDPIASAYVLQSGTAWSFGLQPPPAASNLWYGAARAVRCNNGMTTPGAVFNCMMKVPPTELIKSLPPIPYGVTPGLPYGPVVDGKIVFQNYHDLTPAARPMVIGNTNDESGMTKLLTPWWSGMPSWYYQVQNTYVFTCPAGQRAAENFANGNPTWRYRWFGAFPNVLLPWTPYNGSWHGSELPSIFNTAPQYYYPNTHRENVIGQYMRGAWAAFAKDPINGLNNYDGWSNYDPDGETLIQIAYGNKHRDNGTLPEFTLGSSLFEPEGPRIPIVDVVFVHGFTGHPYRTWASKGNNSKIERDDAPEPKRRKLFGRKDEKTTSGKSYHQFTETYWPRDFVPAGVPDARVRVLTFGYDTKIRHVLGAQGSENSVYDHAKELLQSLDDYRIDPDSRKRPIIFIAHSLGGIVIKEAIRQSQRIGGSHRQRSLHQISESVIGIIFFGTPHRGADPRGFLQHIAQKVCETMGFRANKQIVDTLMPNSERLKELLDDFPPLAREKKWIVYSFQEQLGVKALNGKRVVEDVSSCIGDSEVEVTRGIESNHMDMCRFEDPDHPQYLKVASALRQILNGHKLGHELQDEMSASISSDYPDWKKTSSDSASPSDELPLVESSRQGFQLSEHRRTELVDSLAFDQIDARLANLRPPKANTCSWMLTTSQYKEWKQHQKLTDHHGFFWIRGKPGSGKSIMMKYLFSKAKSTVRSARVISFFFNARGAQLEHSTLGLYRSLLFQLLKTDTSLHHAFDILGYHASRATGGDWQVSTLKNVLANAIELLKGQALICYIDALDECPEDEIRDMISFFEDLGEHALECGVRLHICFSSRHYPHITIRTGLNLILEDERSHTMDIKMFIDSELRIGQSENVDDIKEKVVAKASGVFLWVALVTPILNTAYDRGKTRELMKKLNELPPRLSDLFRDILLRDSRNREALLLCLQWVLFAKAPMELEVLYFAIGEDAGDDDFFWNHEQLSKEDMSRHLLDTSKGLIEETKSKTPTVQFIHESVRDFLLKENGLKQLWPNLGDNYDAESHGSLAKRCLQQVNTNMARRLELPNPLPETPSEIENLRGDIRLAFPFMEYAIIGIIHHSNAAQALGISQLEFIQQFPLGAWMACHNAIVKHRSRRHPSDTSLLYILAEHDLASLVLIHPDRLQHHQIQGGRYRYPLLAALACGSRQVSRDLGWQVFLDQGILMMEDPDYEAYFSSLKPNRGFQTRKRTLLDGVLAFSCAPAFGALLSLGASISEVDGPRQSVLTRAKTPKMVEALILSGADPNQKNADGYPIVLGPHWRSRDVYKTLLQYGFERAASDAEGRTIFSYAAEYNHVGCFEDMPSELDAKLVNVPDSRGMTPFLHAARNGHTDVLKLLYRIEGVDPDLADNGGRTPLSYAVGHSIKATGLLLESGKVDSDSKDNKGGTPLSYAVVYSIEATRLLLKSGEVDPDSKDNEGRTPLSYAVEYSIETTRMLLESGKVDPGSTDNEGRTPLSYAAQALNSGTFTLLLNTGKVDIKSKDNEGRTALWYTMKKCRVDTAAYPTIGSDPEVTDTEGRTPLSHVCSGLRYPVDCKFLLESWKADPNSKDSNGRTPLSYAIEIGQANQAMVLLNSGKVEPDSQDKDGKTPLRWLVDRASDFYLAEYCIQLLLRTGQVDPLRKAKDGLSPLEAAKLNTNKDMRRLIVMMEHFMKTGETLDRESLNRMVYA</sequence>
<comment type="caution">
    <text evidence="8">The sequence shown here is derived from an EMBL/GenBank/DDBJ whole genome shotgun (WGS) entry which is preliminary data.</text>
</comment>
<dbReference type="PROSITE" id="PS00941">
    <property type="entry name" value="CARBOXYLESTERASE_B_2"/>
    <property type="match status" value="1"/>
</dbReference>
<feature type="chain" id="PRO_5046817138" description="Acetylcholinesterase" evidence="5">
    <location>
        <begin position="21"/>
        <end position="1969"/>
    </location>
</feature>
<dbReference type="Gene3D" id="1.25.40.20">
    <property type="entry name" value="Ankyrin repeat-containing domain"/>
    <property type="match status" value="3"/>
</dbReference>
<dbReference type="Gene3D" id="3.40.50.1820">
    <property type="entry name" value="alpha/beta hydrolase"/>
    <property type="match status" value="3"/>
</dbReference>
<feature type="domain" description="Carboxylesterase type B" evidence="6">
    <location>
        <begin position="40"/>
        <end position="391"/>
    </location>
</feature>
<dbReference type="SUPFAM" id="SSF52540">
    <property type="entry name" value="P-loop containing nucleoside triphosphate hydrolases"/>
    <property type="match status" value="1"/>
</dbReference>
<dbReference type="InterPro" id="IPR027417">
    <property type="entry name" value="P-loop_NTPase"/>
</dbReference>
<dbReference type="Pfam" id="PF12796">
    <property type="entry name" value="Ank_2"/>
    <property type="match status" value="2"/>
</dbReference>
<keyword evidence="3" id="KW-0378">Hydrolase</keyword>
<keyword evidence="2" id="KW-0677">Repeat</keyword>
<dbReference type="InterPro" id="IPR050654">
    <property type="entry name" value="AChE-related_enzymes"/>
</dbReference>
<keyword evidence="9" id="KW-1185">Reference proteome</keyword>
<evidence type="ECO:0000259" key="6">
    <source>
        <dbReference type="Pfam" id="PF00135"/>
    </source>
</evidence>
<protein>
    <recommendedName>
        <fullName evidence="10">Acetylcholinesterase</fullName>
    </recommendedName>
</protein>
<evidence type="ECO:0000259" key="7">
    <source>
        <dbReference type="Pfam" id="PF24883"/>
    </source>
</evidence>
<accession>A0ABR2XJG9</accession>
<dbReference type="InterPro" id="IPR019819">
    <property type="entry name" value="Carboxylesterase_B_CS"/>
</dbReference>
<reference evidence="8 9" key="1">
    <citation type="submission" date="2024-02" db="EMBL/GenBank/DDBJ databases">
        <title>First draft genome assembly of two strains of Seiridium cardinale.</title>
        <authorList>
            <person name="Emiliani G."/>
            <person name="Scali E."/>
        </authorList>
    </citation>
    <scope>NUCLEOTIDE SEQUENCE [LARGE SCALE GENOMIC DNA]</scope>
    <source>
        <strain evidence="8 9">BM-138-000479</strain>
    </source>
</reference>
<dbReference type="SUPFAM" id="SSF53474">
    <property type="entry name" value="alpha/beta-Hydrolases"/>
    <property type="match status" value="2"/>
</dbReference>
<evidence type="ECO:0000313" key="8">
    <source>
        <dbReference type="EMBL" id="KAK9773955.1"/>
    </source>
</evidence>
<dbReference type="InterPro" id="IPR056884">
    <property type="entry name" value="NPHP3-like_N"/>
</dbReference>
<dbReference type="InterPro" id="IPR036770">
    <property type="entry name" value="Ankyrin_rpt-contain_sf"/>
</dbReference>
<feature type="region of interest" description="Disordered" evidence="4">
    <location>
        <begin position="571"/>
        <end position="599"/>
    </location>
</feature>
<feature type="signal peptide" evidence="5">
    <location>
        <begin position="1"/>
        <end position="20"/>
    </location>
</feature>
<evidence type="ECO:0000313" key="9">
    <source>
        <dbReference type="Proteomes" id="UP001465668"/>
    </source>
</evidence>
<name>A0ABR2XJG9_9PEZI</name>
<dbReference type="PANTHER" id="PTHR43918:SF4">
    <property type="entry name" value="CARBOXYLIC ESTER HYDROLASE"/>
    <property type="match status" value="1"/>
</dbReference>
<dbReference type="EMBL" id="JARVKM010000045">
    <property type="protein sequence ID" value="KAK9773955.1"/>
    <property type="molecule type" value="Genomic_DNA"/>
</dbReference>